<dbReference type="InterPro" id="IPR016035">
    <property type="entry name" value="Acyl_Trfase/lysoPLipase"/>
</dbReference>
<dbReference type="PANTHER" id="PTHR42718">
    <property type="entry name" value="MAJOR FACILITATOR SUPERFAMILY MULTIDRUG TRANSPORTER MFSC"/>
    <property type="match status" value="1"/>
</dbReference>
<dbReference type="Pfam" id="PF01734">
    <property type="entry name" value="Patatin"/>
    <property type="match status" value="1"/>
</dbReference>
<dbReference type="PROSITE" id="PS50850">
    <property type="entry name" value="MFS"/>
    <property type="match status" value="1"/>
</dbReference>
<evidence type="ECO:0000256" key="8">
    <source>
        <dbReference type="ARBA" id="ARBA00023136"/>
    </source>
</evidence>
<feature type="transmembrane region" description="Helical" evidence="11">
    <location>
        <begin position="289"/>
        <end position="310"/>
    </location>
</feature>
<feature type="transmembrane region" description="Helical" evidence="11">
    <location>
        <begin position="258"/>
        <end position="283"/>
    </location>
</feature>
<feature type="domain" description="Major facilitator superfamily (MFS) profile" evidence="13">
    <location>
        <begin position="1"/>
        <end position="446"/>
    </location>
</feature>
<keyword evidence="4" id="KW-1003">Cell membrane</keyword>
<evidence type="ECO:0000256" key="10">
    <source>
        <dbReference type="SAM" id="MobiDB-lite"/>
    </source>
</evidence>
<dbReference type="Gene3D" id="3.40.1090.10">
    <property type="entry name" value="Cytosolic phospholipase A2 catalytic domain"/>
    <property type="match status" value="2"/>
</dbReference>
<evidence type="ECO:0000259" key="13">
    <source>
        <dbReference type="PROSITE" id="PS50850"/>
    </source>
</evidence>
<dbReference type="InterPro" id="IPR036259">
    <property type="entry name" value="MFS_trans_sf"/>
</dbReference>
<keyword evidence="5 11" id="KW-0812">Transmembrane</keyword>
<evidence type="ECO:0000256" key="6">
    <source>
        <dbReference type="ARBA" id="ARBA00022989"/>
    </source>
</evidence>
<feature type="active site" description="Nucleophile" evidence="9">
    <location>
        <position position="793"/>
    </location>
</feature>
<dbReference type="PANTHER" id="PTHR42718:SF48">
    <property type="entry name" value="CONSERVED TWO-DOMAIN MEMBRANE PROTEIN-RELATED"/>
    <property type="match status" value="1"/>
</dbReference>
<feature type="transmembrane region" description="Helical" evidence="11">
    <location>
        <begin position="357"/>
        <end position="380"/>
    </location>
</feature>
<dbReference type="NCBIfam" id="TIGR00711">
    <property type="entry name" value="efflux_EmrB"/>
    <property type="match status" value="1"/>
</dbReference>
<dbReference type="EMBL" id="RJSF01000040">
    <property type="protein sequence ID" value="RNM13825.1"/>
    <property type="molecule type" value="Genomic_DNA"/>
</dbReference>
<dbReference type="CDD" id="cd17321">
    <property type="entry name" value="MFS_MMR_MDR_like"/>
    <property type="match status" value="1"/>
</dbReference>
<comment type="subcellular location">
    <subcellularLocation>
        <location evidence="1">Cell membrane</location>
        <topology evidence="1">Multi-pass membrane protein</topology>
    </subcellularLocation>
</comment>
<gene>
    <name evidence="15" type="ORF">EFL26_12720</name>
</gene>
<evidence type="ECO:0000256" key="4">
    <source>
        <dbReference type="ARBA" id="ARBA00022475"/>
    </source>
</evidence>
<feature type="transmembrane region" description="Helical" evidence="11">
    <location>
        <begin position="392"/>
        <end position="411"/>
    </location>
</feature>
<comment type="similarity">
    <text evidence="2">Belongs to the NTE family.</text>
</comment>
<evidence type="ECO:0000256" key="9">
    <source>
        <dbReference type="PROSITE-ProRule" id="PRU01161"/>
    </source>
</evidence>
<evidence type="ECO:0000256" key="7">
    <source>
        <dbReference type="ARBA" id="ARBA00023098"/>
    </source>
</evidence>
<dbReference type="InterPro" id="IPR020846">
    <property type="entry name" value="MFS_dom"/>
</dbReference>
<keyword evidence="3" id="KW-0813">Transport</keyword>
<sequence>MLAVAAFGAFLAFLDATVVNVAFPDIRESFSHSSVSDLSWVLNAYNIVFASFLIVCGRLTDLLGRRRMFAIGTVVFTLSSVACAAAGSLDLLVAFRVVQAIGAALLVPASLAVVVEAFPEDRRSHAVGLWGASAALAAGLGPPIGGALVELGGWRLAFLVNLPIGILAILGIRRTLVESRAPGRRRLPDVRGAALLAACLTAVTLAIVQGNDWGWTSVRVVVGFVAGAVLLAGFLMSSRVHPQPLLDPALLGIRSFSVGNVLTVVAGMGFYAYLLTNILWLQYVWGYPIFKAGLALVPGALVAAVVAGVLGDVAQKIGYRYVVIPGALVWACAYLWYARVVDPSPAFLTQWLPGQVLSGLGVGATLPILGSAALAAVPGGRFATASAVVSSARQLGGALGIAILVVVIGTPTPANTVDVLRHGWIFCAACFAVTAVGAILLRDRAGGQTSEEERPRQIDVHVPTQRAGEEAVAETLLPARHAVGETFFDRLPAPVRAEIEAHGTRVHLAAGEVLFRRGDEADAMYLVQSGRLEVVVDEVAVRELGPGAELGELALLTGGRRTAGVRARRDSVLLSLSRTQFLGTLEASSTAALAVATALAQTLATARPPEPTGGGPARVIGVVGVRYGDPVGPVGHALADRLARHCDVLVSHGLTAHELAAAEQVHERVVLVADGGDDDWRRSCLRQSDRVVVVAEAGRPAPTTWDGPAQADLVLVGEPGAAELAAWAEVLRPWQIVTTRAPAYEMGGLVAALAGRSLGLVLAGGGARAMAHIGVIRELEEAGIEVHRIAGTSLGSVVAAVHALGVDGATLEQVHHDAFVRGNPIGDYTFPTRALTKGRRTPEFLRHYLGSDTLIEALPRQFRCVSVDLSARDLVVHRSGLLWEATAASARLPILTPPLRVQDRLLIDGCVLDNLPVGTLLERDEGPLVAVNIGSGDRAPSRGGPRMPGLGETLLRLMTIGGQGTAQRARERGAYVITPPSLGVGMMEFHQLDRMVEAGRMAARALLEATGGDLFSAPDLSEETAARPASSPDLQDAGQP</sequence>
<dbReference type="GO" id="GO:0022857">
    <property type="term" value="F:transmembrane transporter activity"/>
    <property type="evidence" value="ECO:0007669"/>
    <property type="project" value="InterPro"/>
</dbReference>
<evidence type="ECO:0000256" key="1">
    <source>
        <dbReference type="ARBA" id="ARBA00004651"/>
    </source>
</evidence>
<reference evidence="15 16" key="1">
    <citation type="submission" date="2018-11" db="EMBL/GenBank/DDBJ databases">
        <authorList>
            <person name="Li F."/>
        </authorList>
    </citation>
    <scope>NUCLEOTIDE SEQUENCE [LARGE SCALE GENOMIC DNA]</scope>
    <source>
        <strain evidence="15 16">Gsoil 818</strain>
    </source>
</reference>
<dbReference type="InterPro" id="IPR002641">
    <property type="entry name" value="PNPLA_dom"/>
</dbReference>
<dbReference type="PRINTS" id="PR01036">
    <property type="entry name" value="TCRTETB"/>
</dbReference>
<protein>
    <submittedName>
        <fullName evidence="15">DHA2 family efflux MFS transporter permease subunit</fullName>
    </submittedName>
</protein>
<keyword evidence="16" id="KW-1185">Reference proteome</keyword>
<dbReference type="InterPro" id="IPR004638">
    <property type="entry name" value="EmrB-like"/>
</dbReference>
<dbReference type="PROSITE" id="PS50042">
    <property type="entry name" value="CNMP_BINDING_3"/>
    <property type="match status" value="1"/>
</dbReference>
<comment type="caution">
    <text evidence="15">The sequence shown here is derived from an EMBL/GenBank/DDBJ whole genome shotgun (WGS) entry which is preliminary data.</text>
</comment>
<dbReference type="InterPro" id="IPR000595">
    <property type="entry name" value="cNMP-bd_dom"/>
</dbReference>
<feature type="transmembrane region" description="Helical" evidence="11">
    <location>
        <begin position="193"/>
        <end position="210"/>
    </location>
</feature>
<accession>A0A3N0GMX9</accession>
<keyword evidence="7 9" id="KW-0443">Lipid metabolism</keyword>
<dbReference type="GO" id="GO:0016042">
    <property type="term" value="P:lipid catabolic process"/>
    <property type="evidence" value="ECO:0007669"/>
    <property type="project" value="UniProtKB-UniRule"/>
</dbReference>
<organism evidence="15 16">
    <name type="scientific">Nocardioides pocheonensis</name>
    <dbReference type="NCBI Taxonomy" id="661485"/>
    <lineage>
        <taxon>Bacteria</taxon>
        <taxon>Bacillati</taxon>
        <taxon>Actinomycetota</taxon>
        <taxon>Actinomycetes</taxon>
        <taxon>Propionibacteriales</taxon>
        <taxon>Nocardioidaceae</taxon>
        <taxon>Nocardioides</taxon>
    </lineage>
</organism>
<name>A0A3N0GMX9_9ACTN</name>
<evidence type="ECO:0000259" key="14">
    <source>
        <dbReference type="PROSITE" id="PS51635"/>
    </source>
</evidence>
<dbReference type="SUPFAM" id="SSF103473">
    <property type="entry name" value="MFS general substrate transporter"/>
    <property type="match status" value="1"/>
</dbReference>
<feature type="short sequence motif" description="GXSXG" evidence="9">
    <location>
        <begin position="791"/>
        <end position="795"/>
    </location>
</feature>
<keyword evidence="6 11" id="KW-1133">Transmembrane helix</keyword>
<keyword evidence="8 11" id="KW-0472">Membrane</keyword>
<evidence type="ECO:0000256" key="5">
    <source>
        <dbReference type="ARBA" id="ARBA00022692"/>
    </source>
</evidence>
<dbReference type="Gene3D" id="2.60.120.10">
    <property type="entry name" value="Jelly Rolls"/>
    <property type="match status" value="1"/>
</dbReference>
<feature type="transmembrane region" description="Helical" evidence="11">
    <location>
        <begin position="68"/>
        <end position="87"/>
    </location>
</feature>
<feature type="transmembrane region" description="Helical" evidence="11">
    <location>
        <begin position="127"/>
        <end position="148"/>
    </location>
</feature>
<dbReference type="PROSITE" id="PS51635">
    <property type="entry name" value="PNPLA"/>
    <property type="match status" value="1"/>
</dbReference>
<dbReference type="Gene3D" id="1.20.1720.10">
    <property type="entry name" value="Multidrug resistance protein D"/>
    <property type="match status" value="1"/>
</dbReference>
<dbReference type="PROSITE" id="PS00889">
    <property type="entry name" value="CNMP_BINDING_2"/>
    <property type="match status" value="1"/>
</dbReference>
<dbReference type="GO" id="GO:0005886">
    <property type="term" value="C:plasma membrane"/>
    <property type="evidence" value="ECO:0007669"/>
    <property type="project" value="UniProtKB-SubCell"/>
</dbReference>
<dbReference type="Pfam" id="PF00027">
    <property type="entry name" value="cNMP_binding"/>
    <property type="match status" value="1"/>
</dbReference>
<feature type="transmembrane region" description="Helical" evidence="11">
    <location>
        <begin position="38"/>
        <end position="56"/>
    </location>
</feature>
<dbReference type="Proteomes" id="UP000279994">
    <property type="component" value="Unassembled WGS sequence"/>
</dbReference>
<comment type="caution">
    <text evidence="9">Lacks conserved residue(s) required for the propagation of feature annotation.</text>
</comment>
<keyword evidence="9" id="KW-0442">Lipid degradation</keyword>
<dbReference type="InterPro" id="IPR018490">
    <property type="entry name" value="cNMP-bd_dom_sf"/>
</dbReference>
<feature type="domain" description="Cyclic nucleotide-binding" evidence="12">
    <location>
        <begin position="487"/>
        <end position="581"/>
    </location>
</feature>
<dbReference type="CDD" id="cd00038">
    <property type="entry name" value="CAP_ED"/>
    <property type="match status" value="1"/>
</dbReference>
<feature type="region of interest" description="Disordered" evidence="10">
    <location>
        <begin position="1016"/>
        <end position="1040"/>
    </location>
</feature>
<dbReference type="SMART" id="SM00100">
    <property type="entry name" value="cNMP"/>
    <property type="match status" value="1"/>
</dbReference>
<feature type="transmembrane region" description="Helical" evidence="11">
    <location>
        <begin position="93"/>
        <end position="115"/>
    </location>
</feature>
<feature type="transmembrane region" description="Helical" evidence="11">
    <location>
        <begin position="317"/>
        <end position="337"/>
    </location>
</feature>
<feature type="active site" description="Proton acceptor" evidence="9">
    <location>
        <position position="908"/>
    </location>
</feature>
<dbReference type="InterPro" id="IPR011701">
    <property type="entry name" value="MFS"/>
</dbReference>
<feature type="transmembrane region" description="Helical" evidence="11">
    <location>
        <begin position="154"/>
        <end position="172"/>
    </location>
</feature>
<dbReference type="SUPFAM" id="SSF52151">
    <property type="entry name" value="FabD/lysophospholipase-like"/>
    <property type="match status" value="1"/>
</dbReference>
<evidence type="ECO:0000256" key="11">
    <source>
        <dbReference type="SAM" id="Phobius"/>
    </source>
</evidence>
<dbReference type="SUPFAM" id="SSF51206">
    <property type="entry name" value="cAMP-binding domain-like"/>
    <property type="match status" value="1"/>
</dbReference>
<dbReference type="InterPro" id="IPR018488">
    <property type="entry name" value="cNMP-bd_CS"/>
</dbReference>
<evidence type="ECO:0000313" key="16">
    <source>
        <dbReference type="Proteomes" id="UP000279994"/>
    </source>
</evidence>
<dbReference type="InterPro" id="IPR014710">
    <property type="entry name" value="RmlC-like_jellyroll"/>
</dbReference>
<feature type="transmembrane region" description="Helical" evidence="11">
    <location>
        <begin position="216"/>
        <end position="237"/>
    </location>
</feature>
<evidence type="ECO:0000256" key="3">
    <source>
        <dbReference type="ARBA" id="ARBA00022448"/>
    </source>
</evidence>
<evidence type="ECO:0000256" key="2">
    <source>
        <dbReference type="ARBA" id="ARBA00006636"/>
    </source>
</evidence>
<dbReference type="AlphaFoldDB" id="A0A3N0GMX9"/>
<evidence type="ECO:0000313" key="15">
    <source>
        <dbReference type="EMBL" id="RNM13825.1"/>
    </source>
</evidence>
<evidence type="ECO:0000259" key="12">
    <source>
        <dbReference type="PROSITE" id="PS50042"/>
    </source>
</evidence>
<dbReference type="GO" id="GO:0004622">
    <property type="term" value="F:phosphatidylcholine lysophospholipase activity"/>
    <property type="evidence" value="ECO:0007669"/>
    <property type="project" value="UniProtKB-ARBA"/>
</dbReference>
<dbReference type="OrthoDB" id="7375466at2"/>
<dbReference type="Gene3D" id="1.20.1250.20">
    <property type="entry name" value="MFS general substrate transporter like domains"/>
    <property type="match status" value="1"/>
</dbReference>
<feature type="domain" description="PNPLA" evidence="14">
    <location>
        <begin position="760"/>
        <end position="921"/>
    </location>
</feature>
<proteinExistence type="inferred from homology"/>
<dbReference type="Pfam" id="PF07690">
    <property type="entry name" value="MFS_1"/>
    <property type="match status" value="1"/>
</dbReference>
<keyword evidence="9" id="KW-0378">Hydrolase</keyword>